<sequence>MTELANNKCYKNVEQYQEKYSPKTYLQKCVYDNIKERKRGKKKVSQNDFIIPEYNEYEIVLIKNFNVSQLKKILKYYKLKVSGNKEEKISRIYNNLKYSYYSVKIQKLFKGYIIRKLVKLKGDGLFDRKKCVNESDPLTLEKISDLSFDNFISVKENGMIYGFNIASFYNLWKRKRYEDKYIENPYTRKPIIEKYWEKCLQVIFISKKFNRNVIVQREVDEILSLMKRIEMKTTSIFQKMDELGFITDTGWFLNLSRIRLGRFIKELKEIWTYRLQIPQETKNSICPPNGRPFIGMHMMDVLHLSKDNLRKKCLNVMGKLLSGENHESKHIGSTYILGALTLVCGGAANSMPWLYQSFMYNVNPPQ</sequence>
<dbReference type="EMBL" id="MN740232">
    <property type="protein sequence ID" value="QHT94943.1"/>
    <property type="molecule type" value="Genomic_DNA"/>
</dbReference>
<reference evidence="2" key="1">
    <citation type="journal article" date="2020" name="Nature">
        <title>Giant virus diversity and host interactions through global metagenomics.</title>
        <authorList>
            <person name="Schulz F."/>
            <person name="Roux S."/>
            <person name="Paez-Espino D."/>
            <person name="Jungbluth S."/>
            <person name="Walsh D.A."/>
            <person name="Denef V.J."/>
            <person name="McMahon K.D."/>
            <person name="Konstantinidis K.T."/>
            <person name="Eloe-Fadrosh E.A."/>
            <person name="Kyrpides N.C."/>
            <person name="Woyke T."/>
        </authorList>
    </citation>
    <scope>NUCLEOTIDE SEQUENCE</scope>
    <source>
        <strain evidence="2">GVMAG-M-3300024261-37</strain>
    </source>
</reference>
<dbReference type="AlphaFoldDB" id="A0A6C0ITR1"/>
<evidence type="ECO:0000259" key="1">
    <source>
        <dbReference type="PROSITE" id="PS50800"/>
    </source>
</evidence>
<dbReference type="InterPro" id="IPR003034">
    <property type="entry name" value="SAP_dom"/>
</dbReference>
<organism evidence="2">
    <name type="scientific">viral metagenome</name>
    <dbReference type="NCBI Taxonomy" id="1070528"/>
    <lineage>
        <taxon>unclassified sequences</taxon>
        <taxon>metagenomes</taxon>
        <taxon>organismal metagenomes</taxon>
    </lineage>
</organism>
<dbReference type="PROSITE" id="PS50096">
    <property type="entry name" value="IQ"/>
    <property type="match status" value="1"/>
</dbReference>
<proteinExistence type="predicted"/>
<evidence type="ECO:0000313" key="2">
    <source>
        <dbReference type="EMBL" id="QHT94943.1"/>
    </source>
</evidence>
<feature type="domain" description="SAP" evidence="1">
    <location>
        <begin position="62"/>
        <end position="96"/>
    </location>
</feature>
<dbReference type="PROSITE" id="PS50800">
    <property type="entry name" value="SAP"/>
    <property type="match status" value="1"/>
</dbReference>
<dbReference type="Pfam" id="PF02037">
    <property type="entry name" value="SAP"/>
    <property type="match status" value="1"/>
</dbReference>
<accession>A0A6C0ITR1</accession>
<protein>
    <recommendedName>
        <fullName evidence="1">SAP domain-containing protein</fullName>
    </recommendedName>
</protein>
<dbReference type="SUPFAM" id="SSF68906">
    <property type="entry name" value="SAP domain"/>
    <property type="match status" value="1"/>
</dbReference>
<dbReference type="InterPro" id="IPR036361">
    <property type="entry name" value="SAP_dom_sf"/>
</dbReference>
<name>A0A6C0ITR1_9ZZZZ</name>